<dbReference type="PANTHER" id="PTHR45138:SF24">
    <property type="entry name" value="DIGUANYLATE CYCLASE DGCC-RELATED"/>
    <property type="match status" value="1"/>
</dbReference>
<dbReference type="GO" id="GO:1902201">
    <property type="term" value="P:negative regulation of bacterial-type flagellum-dependent cell motility"/>
    <property type="evidence" value="ECO:0007669"/>
    <property type="project" value="TreeGrafter"/>
</dbReference>
<dbReference type="Pfam" id="PF00990">
    <property type="entry name" value="GGDEF"/>
    <property type="match status" value="1"/>
</dbReference>
<evidence type="ECO:0000313" key="6">
    <source>
        <dbReference type="Proteomes" id="UP000029085"/>
    </source>
</evidence>
<protein>
    <recommendedName>
        <fullName evidence="2">diguanylate cyclase</fullName>
        <ecNumber evidence="2">2.7.7.65</ecNumber>
    </recommendedName>
</protein>
<evidence type="ECO:0000313" key="5">
    <source>
        <dbReference type="EMBL" id="KFL36944.1"/>
    </source>
</evidence>
<accession>A0A087MJ91</accession>
<name>A0A087MJ91_9GAMM</name>
<dbReference type="Gene3D" id="3.30.70.270">
    <property type="match status" value="1"/>
</dbReference>
<dbReference type="EC" id="2.7.7.65" evidence="2"/>
<reference evidence="5 6" key="2">
    <citation type="journal article" date="2015" name="Stand. Genomic Sci.">
        <title>High quality draft genomic sequence of Arenimonas donghaensis DSM 18148(T).</title>
        <authorList>
            <person name="Chen F."/>
            <person name="Wang H."/>
            <person name="Cao Y."/>
            <person name="Li X."/>
            <person name="Wang G."/>
        </authorList>
    </citation>
    <scope>NUCLEOTIDE SEQUENCE [LARGE SCALE GENOMIC DNA]</scope>
    <source>
        <strain evidence="5 6">HO3-R19</strain>
    </source>
</reference>
<evidence type="ECO:0000256" key="2">
    <source>
        <dbReference type="ARBA" id="ARBA00012528"/>
    </source>
</evidence>
<comment type="caution">
    <text evidence="5">The sequence shown here is derived from an EMBL/GenBank/DDBJ whole genome shotgun (WGS) entry which is preliminary data.</text>
</comment>
<sequence>MAPVEKVVGRFRPRSAGLRLWLALSFGLLAIVMVGVLSWRVERVATDKLQDDIGLRLQARALALAGRLDRGLFERLNDMRALALMPMLDEPEENEQVLRDLFDLMQLTFPDYLWIGVVGADGKVRVGSRGLLEGDDASARPWFIGGIKDLYVGDLHEALLLSKYMSGPGGEPLIVLDVAAPVHDDHGAVVGVMIAQLSWRWAEGLRQDQMRPSRANDPVEVFFLSPEGEVLMGPGDMRGTVLRTPSALAVARGERGAVLETWPDGRQYLTGYVPTEGHEAYGGLGWTVLVRKQADLAFEPVHELSRQVWVAAIVLTIMFLLLGTVMARGIGAPLHALARSAKQIQAREPGAAFPPARGYREARELTGALRSLVDDLTAHEHELTKMAEGLEQRVRERTQALSEANAQLEVLAMTDGLTGLANRRHFGDQLARATTRAAETGRPLSLVTLDIDHFKAINDQHGHPAGDVVLRRMALLLEEEVRASDLLARVGGEEFAVLAVDTGMIEASQLAERLRAAVEGAGPLPVGRTSVPVTISLGVVTRRIQAGEVTRAPEQLLAAADDALYRAKRNGRNRVEVSTGAVPDA</sequence>
<dbReference type="SMART" id="SM00267">
    <property type="entry name" value="GGDEF"/>
    <property type="match status" value="1"/>
</dbReference>
<dbReference type="GO" id="GO:0005886">
    <property type="term" value="C:plasma membrane"/>
    <property type="evidence" value="ECO:0007669"/>
    <property type="project" value="TreeGrafter"/>
</dbReference>
<feature type="transmembrane region" description="Helical" evidence="3">
    <location>
        <begin position="20"/>
        <end position="39"/>
    </location>
</feature>
<dbReference type="CDD" id="cd18774">
    <property type="entry name" value="PDC2_HK_sensor"/>
    <property type="match status" value="1"/>
</dbReference>
<dbReference type="PANTHER" id="PTHR45138">
    <property type="entry name" value="REGULATORY COMPONENTS OF SENSORY TRANSDUCTION SYSTEM"/>
    <property type="match status" value="1"/>
</dbReference>
<dbReference type="CDD" id="cd01949">
    <property type="entry name" value="GGDEF"/>
    <property type="match status" value="1"/>
</dbReference>
<dbReference type="PATRIC" id="fig|1121014.3.peg.1131"/>
<evidence type="ECO:0000259" key="4">
    <source>
        <dbReference type="PROSITE" id="PS50887"/>
    </source>
</evidence>
<organism evidence="5 6">
    <name type="scientific">Arenimonas donghaensis DSM 18148 = HO3-R19</name>
    <dbReference type="NCBI Taxonomy" id="1121014"/>
    <lineage>
        <taxon>Bacteria</taxon>
        <taxon>Pseudomonadati</taxon>
        <taxon>Pseudomonadota</taxon>
        <taxon>Gammaproteobacteria</taxon>
        <taxon>Lysobacterales</taxon>
        <taxon>Lysobacteraceae</taxon>
        <taxon>Arenimonas</taxon>
    </lineage>
</organism>
<dbReference type="InterPro" id="IPR029787">
    <property type="entry name" value="Nucleotide_cyclase"/>
</dbReference>
<dbReference type="InterPro" id="IPR050469">
    <property type="entry name" value="Diguanylate_Cyclase"/>
</dbReference>
<keyword evidence="6" id="KW-1185">Reference proteome</keyword>
<dbReference type="PROSITE" id="PS50887">
    <property type="entry name" value="GGDEF"/>
    <property type="match status" value="1"/>
</dbReference>
<feature type="transmembrane region" description="Helical" evidence="3">
    <location>
        <begin position="308"/>
        <end position="330"/>
    </location>
</feature>
<gene>
    <name evidence="5" type="ORF">N788_11905</name>
</gene>
<keyword evidence="3" id="KW-0472">Membrane</keyword>
<dbReference type="FunFam" id="3.30.70.270:FF:000001">
    <property type="entry name" value="Diguanylate cyclase domain protein"/>
    <property type="match status" value="1"/>
</dbReference>
<dbReference type="Gene3D" id="3.30.450.20">
    <property type="entry name" value="PAS domain"/>
    <property type="match status" value="1"/>
</dbReference>
<proteinExistence type="predicted"/>
<comment type="cofactor">
    <cofactor evidence="1">
        <name>Mg(2+)</name>
        <dbReference type="ChEBI" id="CHEBI:18420"/>
    </cofactor>
</comment>
<feature type="domain" description="GGDEF" evidence="4">
    <location>
        <begin position="442"/>
        <end position="580"/>
    </location>
</feature>
<dbReference type="GO" id="GO:0043709">
    <property type="term" value="P:cell adhesion involved in single-species biofilm formation"/>
    <property type="evidence" value="ECO:0007669"/>
    <property type="project" value="TreeGrafter"/>
</dbReference>
<dbReference type="CDD" id="cd12914">
    <property type="entry name" value="PDC1_DGC_like"/>
    <property type="match status" value="1"/>
</dbReference>
<dbReference type="InterPro" id="IPR000160">
    <property type="entry name" value="GGDEF_dom"/>
</dbReference>
<dbReference type="SUPFAM" id="SSF55073">
    <property type="entry name" value="Nucleotide cyclase"/>
    <property type="match status" value="1"/>
</dbReference>
<reference evidence="6" key="1">
    <citation type="submission" date="2013-08" db="EMBL/GenBank/DDBJ databases">
        <title>Genome sequencing of Arenimonas donghaensis.</title>
        <authorList>
            <person name="Chen F."/>
            <person name="Wang G."/>
        </authorList>
    </citation>
    <scope>NUCLEOTIDE SEQUENCE [LARGE SCALE GENOMIC DNA]</scope>
    <source>
        <strain evidence="6">HO3-R19</strain>
    </source>
</reference>
<dbReference type="NCBIfam" id="TIGR00254">
    <property type="entry name" value="GGDEF"/>
    <property type="match status" value="1"/>
</dbReference>
<dbReference type="InterPro" id="IPR043128">
    <property type="entry name" value="Rev_trsase/Diguanyl_cyclase"/>
</dbReference>
<dbReference type="AlphaFoldDB" id="A0A087MJ91"/>
<dbReference type="Gene3D" id="6.10.340.10">
    <property type="match status" value="1"/>
</dbReference>
<dbReference type="GO" id="GO:0052621">
    <property type="term" value="F:diguanylate cyclase activity"/>
    <property type="evidence" value="ECO:0007669"/>
    <property type="project" value="UniProtKB-EC"/>
</dbReference>
<dbReference type="Proteomes" id="UP000029085">
    <property type="component" value="Unassembled WGS sequence"/>
</dbReference>
<keyword evidence="3" id="KW-0812">Transmembrane</keyword>
<evidence type="ECO:0000256" key="3">
    <source>
        <dbReference type="SAM" id="Phobius"/>
    </source>
</evidence>
<dbReference type="STRING" id="1121014.N788_11905"/>
<keyword evidence="3" id="KW-1133">Transmembrane helix</keyword>
<dbReference type="EMBL" id="AVCJ01000010">
    <property type="protein sequence ID" value="KFL36944.1"/>
    <property type="molecule type" value="Genomic_DNA"/>
</dbReference>
<evidence type="ECO:0000256" key="1">
    <source>
        <dbReference type="ARBA" id="ARBA00001946"/>
    </source>
</evidence>